<evidence type="ECO:0000313" key="2">
    <source>
        <dbReference type="EMBL" id="KAB8073531.1"/>
    </source>
</evidence>
<sequence>MAQRLLRLKRGTPKGDSFAALQLIRPVLAEALLGFRHRETFLGVDRELTQDRIVGEGVSGLRERLGCIPRLLSLFVVGHSDMNVCVCVCVYVYCVIYSWGFSLIREAPYR</sequence>
<evidence type="ECO:0000313" key="3">
    <source>
        <dbReference type="Proteomes" id="UP000326565"/>
    </source>
</evidence>
<gene>
    <name evidence="2" type="ORF">BDV29DRAFT_135687</name>
</gene>
<accession>A0A5N5WYE5</accession>
<keyword evidence="3" id="KW-1185">Reference proteome</keyword>
<proteinExistence type="predicted"/>
<dbReference type="EMBL" id="ML732225">
    <property type="protein sequence ID" value="KAB8073531.1"/>
    <property type="molecule type" value="Genomic_DNA"/>
</dbReference>
<reference evidence="2 3" key="1">
    <citation type="submission" date="2019-04" db="EMBL/GenBank/DDBJ databases">
        <title>Friends and foes A comparative genomics study of 23 Aspergillus species from section Flavi.</title>
        <authorList>
            <consortium name="DOE Joint Genome Institute"/>
            <person name="Kjaerbolling I."/>
            <person name="Vesth T."/>
            <person name="Frisvad J.C."/>
            <person name="Nybo J.L."/>
            <person name="Theobald S."/>
            <person name="Kildgaard S."/>
            <person name="Isbrandt T."/>
            <person name="Kuo A."/>
            <person name="Sato A."/>
            <person name="Lyhne E.K."/>
            <person name="Kogle M.E."/>
            <person name="Wiebenga A."/>
            <person name="Kun R.S."/>
            <person name="Lubbers R.J."/>
            <person name="Makela M.R."/>
            <person name="Barry K."/>
            <person name="Chovatia M."/>
            <person name="Clum A."/>
            <person name="Daum C."/>
            <person name="Haridas S."/>
            <person name="He G."/>
            <person name="LaButti K."/>
            <person name="Lipzen A."/>
            <person name="Mondo S."/>
            <person name="Riley R."/>
            <person name="Salamov A."/>
            <person name="Simmons B.A."/>
            <person name="Magnuson J.K."/>
            <person name="Henrissat B."/>
            <person name="Mortensen U.H."/>
            <person name="Larsen T.O."/>
            <person name="Devries R.P."/>
            <person name="Grigoriev I.V."/>
            <person name="Machida M."/>
            <person name="Baker S.E."/>
            <person name="Andersen M.R."/>
        </authorList>
    </citation>
    <scope>NUCLEOTIDE SEQUENCE [LARGE SCALE GENOMIC DNA]</scope>
    <source>
        <strain evidence="2 3">CBS 151.66</strain>
    </source>
</reference>
<keyword evidence="1" id="KW-0812">Transmembrane</keyword>
<keyword evidence="1" id="KW-0472">Membrane</keyword>
<dbReference type="AlphaFoldDB" id="A0A5N5WYE5"/>
<feature type="transmembrane region" description="Helical" evidence="1">
    <location>
        <begin position="71"/>
        <end position="100"/>
    </location>
</feature>
<evidence type="ECO:0000256" key="1">
    <source>
        <dbReference type="SAM" id="Phobius"/>
    </source>
</evidence>
<protein>
    <submittedName>
        <fullName evidence="2">Uncharacterized protein</fullName>
    </submittedName>
</protein>
<organism evidence="2 3">
    <name type="scientific">Aspergillus leporis</name>
    <dbReference type="NCBI Taxonomy" id="41062"/>
    <lineage>
        <taxon>Eukaryota</taxon>
        <taxon>Fungi</taxon>
        <taxon>Dikarya</taxon>
        <taxon>Ascomycota</taxon>
        <taxon>Pezizomycotina</taxon>
        <taxon>Eurotiomycetes</taxon>
        <taxon>Eurotiomycetidae</taxon>
        <taxon>Eurotiales</taxon>
        <taxon>Aspergillaceae</taxon>
        <taxon>Aspergillus</taxon>
        <taxon>Aspergillus subgen. Circumdati</taxon>
    </lineage>
</organism>
<dbReference type="Proteomes" id="UP000326565">
    <property type="component" value="Unassembled WGS sequence"/>
</dbReference>
<keyword evidence="1" id="KW-1133">Transmembrane helix</keyword>
<name>A0A5N5WYE5_9EURO</name>